<name>A0A554LMY5_9BACT</name>
<dbReference type="AlphaFoldDB" id="A0A554LMY5"/>
<gene>
    <name evidence="1" type="ORF">Athens101428_394</name>
</gene>
<dbReference type="Proteomes" id="UP000316495">
    <property type="component" value="Unassembled WGS sequence"/>
</dbReference>
<proteinExistence type="predicted"/>
<comment type="caution">
    <text evidence="1">The sequence shown here is derived from an EMBL/GenBank/DDBJ whole genome shotgun (WGS) entry which is preliminary data.</text>
</comment>
<protein>
    <submittedName>
        <fullName evidence="1">Uncharacterized protein</fullName>
    </submittedName>
</protein>
<evidence type="ECO:0000313" key="2">
    <source>
        <dbReference type="Proteomes" id="UP000316495"/>
    </source>
</evidence>
<evidence type="ECO:0000313" key="1">
    <source>
        <dbReference type="EMBL" id="TSC94241.1"/>
    </source>
</evidence>
<organism evidence="1 2">
    <name type="scientific">Candidatus Berkelbacteria bacterium Athens1014_28</name>
    <dbReference type="NCBI Taxonomy" id="2017145"/>
    <lineage>
        <taxon>Bacteria</taxon>
        <taxon>Candidatus Berkelbacteria</taxon>
    </lineage>
</organism>
<dbReference type="EMBL" id="VMGN01000018">
    <property type="protein sequence ID" value="TSC94241.1"/>
    <property type="molecule type" value="Genomic_DNA"/>
</dbReference>
<sequence>MQTPDTSAKDFADLLYNCLPRMCEIHDTKGVHYSIECQIPDFLKYFFPDIAWSRRLHHFIIPKIQRLLDSRENAPDWMKLDFQSEGFQIEVPGENSCHVNVGFSHGNHIYSHNIETPTQCHFLWAGLLVVLSEIYSFVSIKPEVVEKREGISENYEIKKNPETKLFRRWNIYDDEELLICGALAKTQDEVEKIAKERGVRYGKIEMSLSTPEFIPLQLIRFKVRVNFYSVDNIEPMVFTVIVIDRDNALDLVGKELERSPTLFEYDYIEIIGDEPLIPQILPSAHEP</sequence>
<reference evidence="1 2" key="1">
    <citation type="submission" date="2017-07" db="EMBL/GenBank/DDBJ databases">
        <title>Mechanisms for carbon and nitrogen cycling indicate functional differentiation within the Candidate Phyla Radiation.</title>
        <authorList>
            <person name="Danczak R.E."/>
            <person name="Johnston M.D."/>
            <person name="Kenah C."/>
            <person name="Slattery M."/>
            <person name="Wrighton K.C."/>
            <person name="Wilkins M.J."/>
        </authorList>
    </citation>
    <scope>NUCLEOTIDE SEQUENCE [LARGE SCALE GENOMIC DNA]</scope>
    <source>
        <strain evidence="1">Athens1014_28</strain>
    </source>
</reference>
<accession>A0A554LMY5</accession>